<keyword evidence="1" id="KW-0732">Signal</keyword>
<dbReference type="InterPro" id="IPR052512">
    <property type="entry name" value="4CMD/NDH-1_regulator"/>
</dbReference>
<proteinExistence type="predicted"/>
<dbReference type="InterPro" id="IPR003779">
    <property type="entry name" value="CMD-like"/>
</dbReference>
<keyword evidence="3" id="KW-0560">Oxidoreductase</keyword>
<dbReference type="Gene3D" id="1.20.1290.10">
    <property type="entry name" value="AhpD-like"/>
    <property type="match status" value="1"/>
</dbReference>
<reference evidence="3 4" key="1">
    <citation type="submission" date="2016-11" db="EMBL/GenBank/DDBJ databases">
        <authorList>
            <person name="Jaros S."/>
            <person name="Januszkiewicz K."/>
            <person name="Wedrychowicz H."/>
        </authorList>
    </citation>
    <scope>NUCLEOTIDE SEQUENCE [LARGE SCALE GENOMIC DNA]</scope>
    <source>
        <strain evidence="3 4">DSM 5091</strain>
    </source>
</reference>
<feature type="domain" description="Carboxymuconolactone decarboxylase-like" evidence="2">
    <location>
        <begin position="155"/>
        <end position="235"/>
    </location>
</feature>
<dbReference type="InterPro" id="IPR014710">
    <property type="entry name" value="RmlC-like_jellyroll"/>
</dbReference>
<name>A0A1M6MIH1_MALRU</name>
<keyword evidence="3" id="KW-0575">Peroxidase</keyword>
<dbReference type="InterPro" id="IPR029032">
    <property type="entry name" value="AhpD-like"/>
</dbReference>
<protein>
    <submittedName>
        <fullName evidence="3">Uncharacterized conserved protein YurZ, alkylhydroperoxidase/carboxymuconolactone decarboxylase family</fullName>
    </submittedName>
</protein>
<organism evidence="3 4">
    <name type="scientific">Malonomonas rubra DSM 5091</name>
    <dbReference type="NCBI Taxonomy" id="1122189"/>
    <lineage>
        <taxon>Bacteria</taxon>
        <taxon>Pseudomonadati</taxon>
        <taxon>Thermodesulfobacteriota</taxon>
        <taxon>Desulfuromonadia</taxon>
        <taxon>Desulfuromonadales</taxon>
        <taxon>Geopsychrobacteraceae</taxon>
        <taxon>Malonomonas</taxon>
    </lineage>
</organism>
<feature type="chain" id="PRO_5012093368" evidence="1">
    <location>
        <begin position="27"/>
        <end position="321"/>
    </location>
</feature>
<evidence type="ECO:0000259" key="2">
    <source>
        <dbReference type="Pfam" id="PF02627"/>
    </source>
</evidence>
<dbReference type="GO" id="GO:0051920">
    <property type="term" value="F:peroxiredoxin activity"/>
    <property type="evidence" value="ECO:0007669"/>
    <property type="project" value="InterPro"/>
</dbReference>
<dbReference type="STRING" id="1122189.SAMN02745165_03300"/>
<dbReference type="AlphaFoldDB" id="A0A1M6MIH1"/>
<dbReference type="SUPFAM" id="SSF69118">
    <property type="entry name" value="AhpD-like"/>
    <property type="match status" value="1"/>
</dbReference>
<dbReference type="SUPFAM" id="SSF51182">
    <property type="entry name" value="RmlC-like cupins"/>
    <property type="match status" value="1"/>
</dbReference>
<feature type="domain" description="Carboxymuconolactone decarboxylase-like" evidence="2">
    <location>
        <begin position="22"/>
        <end position="90"/>
    </location>
</feature>
<sequence>MKNYVKIITTLIVVFVSAVSFSQAQAEENKTLSSKEKGIIPIAAFTANGNLPKLEAAFIKGLDAGLTVNEIKEILVHSYAYAGFPRALNGINTFSAVLDKRKEQGIKDTIGKEATAVPADFDQNAYGHKVRNGLVGRDISKRTSGYPVFTPIIDKFLVEHLFADVFYRDVLSHQERELVTIGILAAMPGTEPQLKAHLGVSMNVGLSKSQLDDYVAVLRQEVGTDTADRAAKALSEKLGVSSPVEQAKPIQVTRDNASSEGSADYFTGKVRIDTRFRAEAPARVYGANVIFEPGSRTAWHSHICGANPDRHRRDRVGATLG</sequence>
<gene>
    <name evidence="3" type="ORF">SAMN02745165_03300</name>
</gene>
<dbReference type="PANTHER" id="PTHR33570:SF2">
    <property type="entry name" value="CARBOXYMUCONOLACTONE DECARBOXYLASE-LIKE DOMAIN-CONTAINING PROTEIN"/>
    <property type="match status" value="1"/>
</dbReference>
<evidence type="ECO:0000256" key="1">
    <source>
        <dbReference type="SAM" id="SignalP"/>
    </source>
</evidence>
<dbReference type="Proteomes" id="UP000184171">
    <property type="component" value="Unassembled WGS sequence"/>
</dbReference>
<dbReference type="Pfam" id="PF02627">
    <property type="entry name" value="CMD"/>
    <property type="match status" value="2"/>
</dbReference>
<evidence type="ECO:0000313" key="4">
    <source>
        <dbReference type="Proteomes" id="UP000184171"/>
    </source>
</evidence>
<dbReference type="EMBL" id="FQZT01000018">
    <property type="protein sequence ID" value="SHJ83262.1"/>
    <property type="molecule type" value="Genomic_DNA"/>
</dbReference>
<feature type="signal peptide" evidence="1">
    <location>
        <begin position="1"/>
        <end position="26"/>
    </location>
</feature>
<dbReference type="PANTHER" id="PTHR33570">
    <property type="entry name" value="4-CARBOXYMUCONOLACTONE DECARBOXYLASE FAMILY PROTEIN"/>
    <property type="match status" value="1"/>
</dbReference>
<evidence type="ECO:0000313" key="3">
    <source>
        <dbReference type="EMBL" id="SHJ83262.1"/>
    </source>
</evidence>
<accession>A0A1M6MIH1</accession>
<dbReference type="InterPro" id="IPR011051">
    <property type="entry name" value="RmlC_Cupin_sf"/>
</dbReference>
<dbReference type="Gene3D" id="2.60.120.10">
    <property type="entry name" value="Jelly Rolls"/>
    <property type="match status" value="1"/>
</dbReference>
<keyword evidence="4" id="KW-1185">Reference proteome</keyword>